<dbReference type="PANTHER" id="PTHR12585:SF69">
    <property type="entry name" value="FI11703P"/>
    <property type="match status" value="1"/>
</dbReference>
<dbReference type="OrthoDB" id="10071381at2759"/>
<dbReference type="GO" id="GO:0007064">
    <property type="term" value="P:mitotic sister chromatid cohesion"/>
    <property type="evidence" value="ECO:0007669"/>
    <property type="project" value="TreeGrafter"/>
</dbReference>
<evidence type="ECO:0000259" key="6">
    <source>
        <dbReference type="Pfam" id="PF04824"/>
    </source>
</evidence>
<feature type="compositionally biased region" description="Low complexity" evidence="5">
    <location>
        <begin position="634"/>
        <end position="646"/>
    </location>
</feature>
<dbReference type="GO" id="GO:0003682">
    <property type="term" value="F:chromatin binding"/>
    <property type="evidence" value="ECO:0007669"/>
    <property type="project" value="TreeGrafter"/>
</dbReference>
<dbReference type="InterPro" id="IPR039781">
    <property type="entry name" value="Rad21/Rec8-like"/>
</dbReference>
<feature type="domain" description="Rad21/Rec8-like protein C-terminal eukaryotic" evidence="6">
    <location>
        <begin position="678"/>
        <end position="727"/>
    </location>
</feature>
<dbReference type="EMBL" id="CENE01000001">
    <property type="protein sequence ID" value="CEQ38999.1"/>
    <property type="molecule type" value="Genomic_DNA"/>
</dbReference>
<keyword evidence="3" id="KW-0539">Nucleus</keyword>
<feature type="coiled-coil region" evidence="4">
    <location>
        <begin position="655"/>
        <end position="689"/>
    </location>
</feature>
<dbReference type="InterPro" id="IPR006910">
    <property type="entry name" value="Rad21_Rec8_N"/>
</dbReference>
<evidence type="ECO:0000313" key="8">
    <source>
        <dbReference type="EMBL" id="CEQ38999.1"/>
    </source>
</evidence>
<feature type="region of interest" description="Disordered" evidence="5">
    <location>
        <begin position="529"/>
        <end position="573"/>
    </location>
</feature>
<evidence type="ECO:0000256" key="5">
    <source>
        <dbReference type="SAM" id="MobiDB-lite"/>
    </source>
</evidence>
<accession>A0A0D6EGA0</accession>
<keyword evidence="4" id="KW-0175">Coiled coil</keyword>
<evidence type="ECO:0000259" key="7">
    <source>
        <dbReference type="Pfam" id="PF04825"/>
    </source>
</evidence>
<keyword evidence="9" id="KW-1185">Reference proteome</keyword>
<feature type="domain" description="Rad21/Rec8-like protein N-terminal" evidence="7">
    <location>
        <begin position="1"/>
        <end position="107"/>
    </location>
</feature>
<dbReference type="Pfam" id="PF04824">
    <property type="entry name" value="Rad21_Rec8"/>
    <property type="match status" value="1"/>
</dbReference>
<evidence type="ECO:0000256" key="2">
    <source>
        <dbReference type="ARBA" id="ARBA00009870"/>
    </source>
</evidence>
<dbReference type="AlphaFoldDB" id="A0A0D6EGA0"/>
<evidence type="ECO:0000313" key="9">
    <source>
        <dbReference type="Proteomes" id="UP000243876"/>
    </source>
</evidence>
<dbReference type="PANTHER" id="PTHR12585">
    <property type="entry name" value="SCC1 / RAD21 FAMILY MEMBER"/>
    <property type="match status" value="1"/>
</dbReference>
<dbReference type="Gene3D" id="1.10.10.580">
    <property type="entry name" value="Structural maintenance of chromosome 1. Chain E"/>
    <property type="match status" value="1"/>
</dbReference>
<dbReference type="GO" id="GO:0030892">
    <property type="term" value="C:mitotic cohesin complex"/>
    <property type="evidence" value="ECO:0007669"/>
    <property type="project" value="TreeGrafter"/>
</dbReference>
<feature type="region of interest" description="Disordered" evidence="5">
    <location>
        <begin position="227"/>
        <end position="253"/>
    </location>
</feature>
<dbReference type="SUPFAM" id="SSF46785">
    <property type="entry name" value="Winged helix' DNA-binding domain"/>
    <property type="match status" value="1"/>
</dbReference>
<dbReference type="Proteomes" id="UP000243876">
    <property type="component" value="Unassembled WGS sequence"/>
</dbReference>
<dbReference type="InterPro" id="IPR023093">
    <property type="entry name" value="ScpA-like_C"/>
</dbReference>
<protein>
    <submittedName>
        <fullName evidence="8">SPOSA6832_00464-mRNA-1:cds</fullName>
    </submittedName>
</protein>
<evidence type="ECO:0000256" key="4">
    <source>
        <dbReference type="SAM" id="Coils"/>
    </source>
</evidence>
<feature type="non-terminal residue" evidence="8">
    <location>
        <position position="1"/>
    </location>
</feature>
<dbReference type="Pfam" id="PF04825">
    <property type="entry name" value="Rad21_Rec8_N"/>
    <property type="match status" value="1"/>
</dbReference>
<dbReference type="GO" id="GO:0005634">
    <property type="term" value="C:nucleus"/>
    <property type="evidence" value="ECO:0007669"/>
    <property type="project" value="UniProtKB-SubCell"/>
</dbReference>
<gene>
    <name evidence="8" type="primary">SPOSA6832_00464</name>
</gene>
<comment type="subcellular location">
    <subcellularLocation>
        <location evidence="1">Nucleus</location>
    </subcellularLocation>
</comment>
<name>A0A0D6EGA0_SPOSA</name>
<sequence length="735" mass="79882">MFFNSDLLTKRGALAQVWMASHLSTKLSKQALTSTSIPKSVQSILGQDLLPMALRLSGQLLLGIARIYSRKTKYLLDDAQETLGKVKKAFQNEGRAAVDLPEDHHAHAGVGAEDGARGGREINLRREGGDLEDMLALEFADGESLEKHLAANANKDKGKGKAKALTANVADITLDESLMHQGYFDYVTGVGGLDDSNGFDTGDFDLGLGLGFDPDFALFEGDDELNAIARPSGHQQRPKKRIREDGEEVDDDQSIELGRDAAAHASSERGSIGPFDLDFRAKDAEGDLNMLDGEGGEQDLGGFDAGQFDLGLNFDDGFVQNEFGGGGVDEEQPPTATVDESLQLTPRAAAQVAARQAADDKQPAKKRQKALAVDKVIELDWQAGRLTAKERFKDPEFLPRSRLHLALLAPNAHASLLPQFLPKPSKTSPSLELFGPPGLLAPELQDLFKFPTRRERIRLEGRERRKDGERDVELGRRAISVLSNLVDDFGADHLNRDFGGGGDEGDLTFGLGNEGEDMGGFDQGDFQFDLGGLDGEQPVTGDEVDPNKTPTKRSKKQKMSHAGAGDVDVTPARSIFSTTTGRALLEDDERVYRSEGPLAVFDELTSSRAAPSPSQTQSQVAASHSLATEEEDALAQAETQTQTQAQKSGSVSLQNRNTRKAVRVIKEQLEREEQEVGEKKVEFNKVAEKASRRAASSFFFELLVLSSADVVKLKQQDAYGNIEVRVTDKLREIAV</sequence>
<feature type="compositionally biased region" description="Polar residues" evidence="5">
    <location>
        <begin position="606"/>
        <end position="626"/>
    </location>
</feature>
<proteinExistence type="inferred from homology"/>
<evidence type="ECO:0000256" key="1">
    <source>
        <dbReference type="ARBA" id="ARBA00004123"/>
    </source>
</evidence>
<feature type="region of interest" description="Disordered" evidence="5">
    <location>
        <begin position="606"/>
        <end position="654"/>
    </location>
</feature>
<dbReference type="InterPro" id="IPR036390">
    <property type="entry name" value="WH_DNA-bd_sf"/>
</dbReference>
<comment type="similarity">
    <text evidence="2">Belongs to the rad21 family.</text>
</comment>
<dbReference type="InterPro" id="IPR006909">
    <property type="entry name" value="Rad21/Rec8_C_eu"/>
</dbReference>
<dbReference type="GO" id="GO:1990414">
    <property type="term" value="P:replication-born double-strand break repair via sister chromatid exchange"/>
    <property type="evidence" value="ECO:0007669"/>
    <property type="project" value="TreeGrafter"/>
</dbReference>
<reference evidence="9" key="1">
    <citation type="submission" date="2015-02" db="EMBL/GenBank/DDBJ databases">
        <authorList>
            <person name="Gon?alves P."/>
        </authorList>
    </citation>
    <scope>NUCLEOTIDE SEQUENCE [LARGE SCALE GENOMIC DNA]</scope>
</reference>
<feature type="compositionally biased region" description="Basic residues" evidence="5">
    <location>
        <begin position="550"/>
        <end position="559"/>
    </location>
</feature>
<organism evidence="8 9">
    <name type="scientific">Sporidiobolus salmonicolor</name>
    <name type="common">Yeast-like fungus</name>
    <name type="synonym">Sporobolomyces salmonicolor</name>
    <dbReference type="NCBI Taxonomy" id="5005"/>
    <lineage>
        <taxon>Eukaryota</taxon>
        <taxon>Fungi</taxon>
        <taxon>Dikarya</taxon>
        <taxon>Basidiomycota</taxon>
        <taxon>Pucciniomycotina</taxon>
        <taxon>Microbotryomycetes</taxon>
        <taxon>Sporidiobolales</taxon>
        <taxon>Sporidiobolaceae</taxon>
        <taxon>Sporobolomyces</taxon>
    </lineage>
</organism>
<evidence type="ECO:0000256" key="3">
    <source>
        <dbReference type="ARBA" id="ARBA00023242"/>
    </source>
</evidence>